<dbReference type="InterPro" id="IPR036691">
    <property type="entry name" value="Endo/exonu/phosph_ase_sf"/>
</dbReference>
<evidence type="ECO:0000313" key="1">
    <source>
        <dbReference type="EMBL" id="KAJ8448534.1"/>
    </source>
</evidence>
<dbReference type="PANTHER" id="PTHR35218">
    <property type="entry name" value="RNASE H DOMAIN-CONTAINING PROTEIN"/>
    <property type="match status" value="1"/>
</dbReference>
<accession>A0A9Q1KRT5</accession>
<evidence type="ECO:0008006" key="3">
    <source>
        <dbReference type="Google" id="ProtNLM"/>
    </source>
</evidence>
<keyword evidence="2" id="KW-1185">Reference proteome</keyword>
<reference evidence="1" key="1">
    <citation type="submission" date="2022-04" db="EMBL/GenBank/DDBJ databases">
        <title>Carnegiea gigantea Genome sequencing and assembly v2.</title>
        <authorList>
            <person name="Copetti D."/>
            <person name="Sanderson M.J."/>
            <person name="Burquez A."/>
            <person name="Wojciechowski M.F."/>
        </authorList>
    </citation>
    <scope>NUCLEOTIDE SEQUENCE</scope>
    <source>
        <strain evidence="1">SGP5-SGP5p</strain>
        <tissue evidence="1">Aerial part</tissue>
    </source>
</reference>
<dbReference type="EMBL" id="JAKOGI010000029">
    <property type="protein sequence ID" value="KAJ8448534.1"/>
    <property type="molecule type" value="Genomic_DNA"/>
</dbReference>
<name>A0A9Q1KRT5_9CARY</name>
<comment type="caution">
    <text evidence="1">The sequence shown here is derived from an EMBL/GenBank/DDBJ whole genome shotgun (WGS) entry which is preliminary data.</text>
</comment>
<organism evidence="1 2">
    <name type="scientific">Carnegiea gigantea</name>
    <dbReference type="NCBI Taxonomy" id="171969"/>
    <lineage>
        <taxon>Eukaryota</taxon>
        <taxon>Viridiplantae</taxon>
        <taxon>Streptophyta</taxon>
        <taxon>Embryophyta</taxon>
        <taxon>Tracheophyta</taxon>
        <taxon>Spermatophyta</taxon>
        <taxon>Magnoliopsida</taxon>
        <taxon>eudicotyledons</taxon>
        <taxon>Gunneridae</taxon>
        <taxon>Pentapetalae</taxon>
        <taxon>Caryophyllales</taxon>
        <taxon>Cactineae</taxon>
        <taxon>Cactaceae</taxon>
        <taxon>Cactoideae</taxon>
        <taxon>Echinocereeae</taxon>
        <taxon>Carnegiea</taxon>
    </lineage>
</organism>
<dbReference type="SUPFAM" id="SSF56219">
    <property type="entry name" value="DNase I-like"/>
    <property type="match status" value="1"/>
</dbReference>
<dbReference type="Gene3D" id="3.60.10.10">
    <property type="entry name" value="Endonuclease/exonuclease/phosphatase"/>
    <property type="match status" value="1"/>
</dbReference>
<dbReference type="Proteomes" id="UP001153076">
    <property type="component" value="Unassembled WGS sequence"/>
</dbReference>
<sequence length="176" mass="20127">MEHVRMQHPQIVDLLGTHISGSTVDAVCNNVWLRGQFRAEARGYQGGIWVLWLDSIVHLNILDAHEQFVTAEISIRGSRQWLFTVVYANPDPSNREELWDKLESSASRINRPWLMAGDFNETRTLEERDHGGPDMARRCSKFNNWIENNALIDIGSSRGELKGSIRDLMKERPGIS</sequence>
<proteinExistence type="predicted"/>
<protein>
    <recommendedName>
        <fullName evidence="3">Endonuclease/exonuclease/phosphatase domain-containing protein</fullName>
    </recommendedName>
</protein>
<dbReference type="PANTHER" id="PTHR35218:SF9">
    <property type="entry name" value="ENDONUCLEASE_EXONUCLEASE_PHOSPHATASE DOMAIN-CONTAINING PROTEIN"/>
    <property type="match status" value="1"/>
</dbReference>
<gene>
    <name evidence="1" type="ORF">Cgig2_012178</name>
</gene>
<dbReference type="AlphaFoldDB" id="A0A9Q1KRT5"/>
<evidence type="ECO:0000313" key="2">
    <source>
        <dbReference type="Proteomes" id="UP001153076"/>
    </source>
</evidence>
<dbReference type="OrthoDB" id="1296323at2759"/>